<sequence>MDIFPSKYIHIGGDEATKTNWKTCPHCQKRIKDEDLEGVEELQSYFIKRIEKFINSKGKNL</sequence>
<dbReference type="PANTHER" id="PTHR22600:SF57">
    <property type="entry name" value="BETA-N-ACETYLHEXOSAMINIDASE"/>
    <property type="match status" value="1"/>
</dbReference>
<dbReference type="InterPro" id="IPR025705">
    <property type="entry name" value="Beta_hexosaminidase_sua/sub"/>
</dbReference>
<feature type="domain" description="Glycoside hydrolase family 20 catalytic" evidence="6">
    <location>
        <begin position="1"/>
        <end position="60"/>
    </location>
</feature>
<name>A0A090W9U0_9FLAO</name>
<evidence type="ECO:0000313" key="8">
    <source>
        <dbReference type="Proteomes" id="UP000029644"/>
    </source>
</evidence>
<dbReference type="GO" id="GO:0016020">
    <property type="term" value="C:membrane"/>
    <property type="evidence" value="ECO:0007669"/>
    <property type="project" value="TreeGrafter"/>
</dbReference>
<reference evidence="7 8" key="1">
    <citation type="journal article" date="2014" name="Genome Announc.">
        <title>Draft Genome Sequences of Marine Flavobacterium Algibacter lectus Strains SS8 and NR4.</title>
        <authorList>
            <person name="Takatani N."/>
            <person name="Nakanishi M."/>
            <person name="Meirelles P."/>
            <person name="Mino S."/>
            <person name="Suda W."/>
            <person name="Oshima K."/>
            <person name="Hattori M."/>
            <person name="Ohkuma M."/>
            <person name="Hosokawa M."/>
            <person name="Miyashita K."/>
            <person name="Thompson F.L."/>
            <person name="Niwa A."/>
            <person name="Sawabe T."/>
            <person name="Sawabe T."/>
        </authorList>
    </citation>
    <scope>NUCLEOTIDE SEQUENCE [LARGE SCALE GENOMIC DNA]</scope>
    <source>
        <strain evidence="7 8">JCM 19300</strain>
    </source>
</reference>
<dbReference type="InterPro" id="IPR015883">
    <property type="entry name" value="Glyco_hydro_20_cat"/>
</dbReference>
<gene>
    <name evidence="7" type="ORF">JCM19300_923</name>
</gene>
<evidence type="ECO:0000256" key="1">
    <source>
        <dbReference type="ARBA" id="ARBA00001231"/>
    </source>
</evidence>
<evidence type="ECO:0000313" key="7">
    <source>
        <dbReference type="EMBL" id="GAL64297.1"/>
    </source>
</evidence>
<dbReference type="SUPFAM" id="SSF51445">
    <property type="entry name" value="(Trans)glycosidases"/>
    <property type="match status" value="1"/>
</dbReference>
<dbReference type="GO" id="GO:0004563">
    <property type="term" value="F:beta-N-acetylhexosaminidase activity"/>
    <property type="evidence" value="ECO:0007669"/>
    <property type="project" value="UniProtKB-EC"/>
</dbReference>
<accession>A0A090W9U0</accession>
<comment type="similarity">
    <text evidence="2">Belongs to the glycosyl hydrolase 20 family.</text>
</comment>
<dbReference type="Pfam" id="PF00728">
    <property type="entry name" value="Glyco_hydro_20"/>
    <property type="match status" value="1"/>
</dbReference>
<dbReference type="Proteomes" id="UP000029644">
    <property type="component" value="Unassembled WGS sequence"/>
</dbReference>
<evidence type="ECO:0000256" key="5">
    <source>
        <dbReference type="PIRSR" id="PIRSR625705-1"/>
    </source>
</evidence>
<feature type="active site" description="Proton donor" evidence="5">
    <location>
        <position position="15"/>
    </location>
</feature>
<protein>
    <recommendedName>
        <fullName evidence="3">beta-N-acetylhexosaminidase</fullName>
        <ecNumber evidence="3">3.2.1.52</ecNumber>
    </recommendedName>
</protein>
<organism evidence="7 8">
    <name type="scientific">Algibacter lectus</name>
    <dbReference type="NCBI Taxonomy" id="221126"/>
    <lineage>
        <taxon>Bacteria</taxon>
        <taxon>Pseudomonadati</taxon>
        <taxon>Bacteroidota</taxon>
        <taxon>Flavobacteriia</taxon>
        <taxon>Flavobacteriales</taxon>
        <taxon>Flavobacteriaceae</taxon>
        <taxon>Algibacter</taxon>
    </lineage>
</organism>
<dbReference type="PANTHER" id="PTHR22600">
    <property type="entry name" value="BETA-HEXOSAMINIDASE"/>
    <property type="match status" value="1"/>
</dbReference>
<keyword evidence="4 7" id="KW-0378">Hydrolase</keyword>
<comment type="catalytic activity">
    <reaction evidence="1">
        <text>Hydrolysis of terminal non-reducing N-acetyl-D-hexosamine residues in N-acetyl-beta-D-hexosaminides.</text>
        <dbReference type="EC" id="3.2.1.52"/>
    </reaction>
</comment>
<dbReference type="EMBL" id="BBNQ01000017">
    <property type="protein sequence ID" value="GAL64297.1"/>
    <property type="molecule type" value="Genomic_DNA"/>
</dbReference>
<comment type="caution">
    <text evidence="7">The sequence shown here is derived from an EMBL/GenBank/DDBJ whole genome shotgun (WGS) entry which is preliminary data.</text>
</comment>
<dbReference type="GO" id="GO:0030203">
    <property type="term" value="P:glycosaminoglycan metabolic process"/>
    <property type="evidence" value="ECO:0007669"/>
    <property type="project" value="TreeGrafter"/>
</dbReference>
<dbReference type="AlphaFoldDB" id="A0A090W9U0"/>
<evidence type="ECO:0000259" key="6">
    <source>
        <dbReference type="Pfam" id="PF00728"/>
    </source>
</evidence>
<evidence type="ECO:0000256" key="3">
    <source>
        <dbReference type="ARBA" id="ARBA00012663"/>
    </source>
</evidence>
<proteinExistence type="inferred from homology"/>
<dbReference type="InterPro" id="IPR017853">
    <property type="entry name" value="GH"/>
</dbReference>
<dbReference type="EC" id="3.2.1.52" evidence="3"/>
<dbReference type="GO" id="GO:0005975">
    <property type="term" value="P:carbohydrate metabolic process"/>
    <property type="evidence" value="ECO:0007669"/>
    <property type="project" value="InterPro"/>
</dbReference>
<evidence type="ECO:0000256" key="4">
    <source>
        <dbReference type="ARBA" id="ARBA00022801"/>
    </source>
</evidence>
<keyword evidence="7" id="KW-0326">Glycosidase</keyword>
<dbReference type="Gene3D" id="3.20.20.80">
    <property type="entry name" value="Glycosidases"/>
    <property type="match status" value="1"/>
</dbReference>
<evidence type="ECO:0000256" key="2">
    <source>
        <dbReference type="ARBA" id="ARBA00006285"/>
    </source>
</evidence>